<dbReference type="AlphaFoldDB" id="A0A9N8ZL86"/>
<dbReference type="PANTHER" id="PTHR14187">
    <property type="entry name" value="ALPHA KINASE/ELONGATION FACTOR 2 KINASE"/>
    <property type="match status" value="1"/>
</dbReference>
<reference evidence="1" key="1">
    <citation type="submission" date="2021-06" db="EMBL/GenBank/DDBJ databases">
        <authorList>
            <person name="Kallberg Y."/>
            <person name="Tangrot J."/>
            <person name="Rosling A."/>
        </authorList>
    </citation>
    <scope>NUCLEOTIDE SEQUENCE</scope>
    <source>
        <strain evidence="1">UK204</strain>
    </source>
</reference>
<comment type="caution">
    <text evidence="1">The sequence shown here is derived from an EMBL/GenBank/DDBJ whole genome shotgun (WGS) entry which is preliminary data.</text>
</comment>
<dbReference type="InterPro" id="IPR043129">
    <property type="entry name" value="ATPase_NBD"/>
</dbReference>
<dbReference type="Gene3D" id="3.30.420.40">
    <property type="match status" value="2"/>
</dbReference>
<evidence type="ECO:0000313" key="2">
    <source>
        <dbReference type="Proteomes" id="UP000789570"/>
    </source>
</evidence>
<dbReference type="Gene3D" id="3.90.640.10">
    <property type="entry name" value="Actin, Chain A, domain 4"/>
    <property type="match status" value="1"/>
</dbReference>
<dbReference type="CDD" id="cd10229">
    <property type="entry name" value="ASKHA_NBD_HSP70_HSPA12"/>
    <property type="match status" value="1"/>
</dbReference>
<dbReference type="PANTHER" id="PTHR14187:SF5">
    <property type="entry name" value="HEAT SHOCK 70 KDA PROTEIN 12A"/>
    <property type="match status" value="1"/>
</dbReference>
<name>A0A9N8ZL86_9GLOM</name>
<dbReference type="Proteomes" id="UP000789570">
    <property type="component" value="Unassembled WGS sequence"/>
</dbReference>
<proteinExistence type="predicted"/>
<dbReference type="SUPFAM" id="SSF53067">
    <property type="entry name" value="Actin-like ATPase domain"/>
    <property type="match status" value="2"/>
</dbReference>
<organism evidence="1 2">
    <name type="scientific">Funneliformis caledonium</name>
    <dbReference type="NCBI Taxonomy" id="1117310"/>
    <lineage>
        <taxon>Eukaryota</taxon>
        <taxon>Fungi</taxon>
        <taxon>Fungi incertae sedis</taxon>
        <taxon>Mucoromycota</taxon>
        <taxon>Glomeromycotina</taxon>
        <taxon>Glomeromycetes</taxon>
        <taxon>Glomerales</taxon>
        <taxon>Glomeraceae</taxon>
        <taxon>Funneliformis</taxon>
    </lineage>
</organism>
<dbReference type="EMBL" id="CAJVPQ010000649">
    <property type="protein sequence ID" value="CAG8499614.1"/>
    <property type="molecule type" value="Genomic_DNA"/>
</dbReference>
<dbReference type="OrthoDB" id="2963168at2759"/>
<evidence type="ECO:0000313" key="1">
    <source>
        <dbReference type="EMBL" id="CAG8499614.1"/>
    </source>
</evidence>
<accession>A0A9N8ZL86</accession>
<keyword evidence="2" id="KW-1185">Reference proteome</keyword>
<sequence>MTNSSEIRVVAAIDFGTTYSGFAYAHKKNPNDIFAHDIWKSVSGYYKTPTVLKYDESFNLLSWGLPALAERPSRRNRQSNQKPVERFKLHLGKMENKPPLPSGINHKTAITDYLREIGKVMKETFDTRWSIKDFFNQVLIVMTVPAEFGQEAMKVMRECAFKADLINQRNSGKLKFTTEPEAAAIYCMNKLTEHNLGVDSSFMIVDCGGGTVDLTTRKLLKDNKLDEITEREGDFCGGSFVDEEFLKFIGRKVGSSALSMVRTNHYSQLQYMVQEFCRRIKIQFTGKESDFQPYEMDLKELCPVIKQYSKGVEFENMEEEEWTVELTFDDVKSMFDPVIGKIIRLIRGQLEKCSDVALILLVGGFSESKYLQERIKNEFKHRLLDKIIVPANPMVAIEKGAVQFGLSQGIVNSRILKWTYGTDVIRQWALLDPIDRRRADGKIRIFDRLARRGEKVDINHQVARVYVPYSNEQTSIGLDLYVTEDVDANYCDETGVYLLDNWSVNVPTTYNNEGRSIAFTLTFGSIEIEATAQNVQTGVKYETTFNLDL</sequence>
<gene>
    <name evidence="1" type="ORF">FCALED_LOCUS3635</name>
</gene>
<protein>
    <submittedName>
        <fullName evidence="1">6213_t:CDS:1</fullName>
    </submittedName>
</protein>